<dbReference type="InterPro" id="IPR039426">
    <property type="entry name" value="TonB-dep_rcpt-like"/>
</dbReference>
<comment type="subcellular location">
    <subcellularLocation>
        <location evidence="1 8">Cell outer membrane</location>
        <topology evidence="1 8">Multi-pass membrane protein</topology>
    </subcellularLocation>
</comment>
<keyword evidence="3 8" id="KW-1134">Transmembrane beta strand</keyword>
<gene>
    <name evidence="12" type="ORF">FGF67_04495</name>
</gene>
<evidence type="ECO:0000256" key="7">
    <source>
        <dbReference type="ARBA" id="ARBA00023237"/>
    </source>
</evidence>
<evidence type="ECO:0000256" key="6">
    <source>
        <dbReference type="ARBA" id="ARBA00023136"/>
    </source>
</evidence>
<dbReference type="NCBIfam" id="TIGR04056">
    <property type="entry name" value="OMP_RagA_SusC"/>
    <property type="match status" value="1"/>
</dbReference>
<keyword evidence="12" id="KW-0675">Receptor</keyword>
<evidence type="ECO:0000256" key="2">
    <source>
        <dbReference type="ARBA" id="ARBA00022448"/>
    </source>
</evidence>
<feature type="domain" description="TonB-dependent receptor-like beta-barrel" evidence="10">
    <location>
        <begin position="417"/>
        <end position="792"/>
    </location>
</feature>
<dbReference type="Pfam" id="PF13715">
    <property type="entry name" value="CarbopepD_reg_2"/>
    <property type="match status" value="1"/>
</dbReference>
<evidence type="ECO:0000256" key="9">
    <source>
        <dbReference type="RuleBase" id="RU003357"/>
    </source>
</evidence>
<dbReference type="InterPro" id="IPR036942">
    <property type="entry name" value="Beta-barrel_TonB_sf"/>
</dbReference>
<evidence type="ECO:0000256" key="1">
    <source>
        <dbReference type="ARBA" id="ARBA00004571"/>
    </source>
</evidence>
<dbReference type="SUPFAM" id="SSF49464">
    <property type="entry name" value="Carboxypeptidase regulatory domain-like"/>
    <property type="match status" value="1"/>
</dbReference>
<keyword evidence="5 9" id="KW-0798">TonB box</keyword>
<dbReference type="PROSITE" id="PS52016">
    <property type="entry name" value="TONB_DEPENDENT_REC_3"/>
    <property type="match status" value="1"/>
</dbReference>
<dbReference type="AlphaFoldDB" id="A0A5C4SQ13"/>
<keyword evidence="7 8" id="KW-0998">Cell outer membrane</keyword>
<evidence type="ECO:0000313" key="13">
    <source>
        <dbReference type="Proteomes" id="UP000308713"/>
    </source>
</evidence>
<dbReference type="Gene3D" id="2.40.170.20">
    <property type="entry name" value="TonB-dependent receptor, beta-barrel domain"/>
    <property type="match status" value="1"/>
</dbReference>
<organism evidence="12 13">
    <name type="scientific">Allotamlana fucoidanivorans</name>
    <dbReference type="NCBI Taxonomy" id="2583814"/>
    <lineage>
        <taxon>Bacteria</taxon>
        <taxon>Pseudomonadati</taxon>
        <taxon>Bacteroidota</taxon>
        <taxon>Flavobacteriia</taxon>
        <taxon>Flavobacteriales</taxon>
        <taxon>Flavobacteriaceae</taxon>
        <taxon>Allotamlana</taxon>
    </lineage>
</organism>
<dbReference type="InterPro" id="IPR008969">
    <property type="entry name" value="CarboxyPept-like_regulatory"/>
</dbReference>
<keyword evidence="6 8" id="KW-0472">Membrane</keyword>
<dbReference type="Proteomes" id="UP000308713">
    <property type="component" value="Unassembled WGS sequence"/>
</dbReference>
<dbReference type="EMBL" id="VDCS01000004">
    <property type="protein sequence ID" value="TNJ45644.1"/>
    <property type="molecule type" value="Genomic_DNA"/>
</dbReference>
<evidence type="ECO:0000259" key="10">
    <source>
        <dbReference type="Pfam" id="PF00593"/>
    </source>
</evidence>
<evidence type="ECO:0000259" key="11">
    <source>
        <dbReference type="Pfam" id="PF07715"/>
    </source>
</evidence>
<dbReference type="Gene3D" id="2.170.130.10">
    <property type="entry name" value="TonB-dependent receptor, plug domain"/>
    <property type="match status" value="1"/>
</dbReference>
<dbReference type="Gene3D" id="2.60.40.1120">
    <property type="entry name" value="Carboxypeptidase-like, regulatory domain"/>
    <property type="match status" value="1"/>
</dbReference>
<dbReference type="NCBIfam" id="TIGR04057">
    <property type="entry name" value="SusC_RagA_signa"/>
    <property type="match status" value="1"/>
</dbReference>
<evidence type="ECO:0000256" key="3">
    <source>
        <dbReference type="ARBA" id="ARBA00022452"/>
    </source>
</evidence>
<dbReference type="InterPro" id="IPR037066">
    <property type="entry name" value="Plug_dom_sf"/>
</dbReference>
<dbReference type="OrthoDB" id="9768177at2"/>
<proteinExistence type="inferred from homology"/>
<evidence type="ECO:0000256" key="8">
    <source>
        <dbReference type="PROSITE-ProRule" id="PRU01360"/>
    </source>
</evidence>
<dbReference type="SUPFAM" id="SSF56935">
    <property type="entry name" value="Porins"/>
    <property type="match status" value="1"/>
</dbReference>
<dbReference type="InterPro" id="IPR000531">
    <property type="entry name" value="Beta-barrel_TonB"/>
</dbReference>
<keyword evidence="4 8" id="KW-0812">Transmembrane</keyword>
<comment type="similarity">
    <text evidence="8 9">Belongs to the TonB-dependent receptor family.</text>
</comment>
<comment type="caution">
    <text evidence="12">The sequence shown here is derived from an EMBL/GenBank/DDBJ whole genome shotgun (WGS) entry which is preliminary data.</text>
</comment>
<name>A0A5C4SQ13_9FLAO</name>
<dbReference type="Pfam" id="PF07715">
    <property type="entry name" value="Plug"/>
    <property type="match status" value="1"/>
</dbReference>
<dbReference type="GO" id="GO:0009279">
    <property type="term" value="C:cell outer membrane"/>
    <property type="evidence" value="ECO:0007669"/>
    <property type="project" value="UniProtKB-SubCell"/>
</dbReference>
<keyword evidence="13" id="KW-1185">Reference proteome</keyword>
<protein>
    <submittedName>
        <fullName evidence="12">TonB-dependent receptor</fullName>
    </submittedName>
</protein>
<dbReference type="InterPro" id="IPR023996">
    <property type="entry name" value="TonB-dep_OMP_SusC/RagA"/>
</dbReference>
<dbReference type="FunFam" id="2.170.130.10:FF:000008">
    <property type="entry name" value="SusC/RagA family TonB-linked outer membrane protein"/>
    <property type="match status" value="1"/>
</dbReference>
<evidence type="ECO:0000256" key="4">
    <source>
        <dbReference type="ARBA" id="ARBA00022692"/>
    </source>
</evidence>
<sequence>MKIDFLEKWSFKKWQFKLCLLVLFCLNINTMYGQSIEITGTVKSETEPLAGVTVLVRGTTKGAITDFDGNFTLTANKGDVLEFNYLGYIDKYVTVSDQKNIIVQLEEDLSELEEVVVVGYGTQKKKEVTGAVARVDSETILQTATSDLGTALQGQVAGVNVTASSGAPGAESNIQIRGLTSINGANRPLYVVDGIAFEGDPRLSPSEIETIDILKDASSTAIYGTRGATGVILITTKKGKQGQMKVELNGYYGVQNITSGTPTLSVEDNFYTLFLQSQALNNRTYGNTWTSVERNPYLLTNNTNLVETITNDQAPIQNYNLRVSGGSNGLTYSVNGNFFSQEGVIIKSKLDRFNVRSNTEYKKGKWRIATGLSFRIDDQDSAPWGLMLDAIRYPASGQAIDPNQEAIDEADEGSAAANISYLGYKFLQKDNAETQYFDGSLIADYNFTKDLKYTVRASASYENRTRRLINPKFVAVDINGDEVPSQRSRIRNESSLRKRQTLENILNYQKSFGHHNINITAAYTAEKFNYSSFFGERSDILSNDITVLNGATSDPNAGSGTGRWGQDYEQTLIGMLGRVQYNYKGKYMLSASVRRDGSSVFPANYWGVFPGASAAWNVSDEKLWDPLRSVANSFKIRGGVGSIGNQGIDPYSAFAVITLDNDYALGQGDNENLKLGAIQTGFANPNVKWETSVSTNFGFDLGMFKNKLTLSADYYRTEKKDMLFPVLLPPTAGGGNNAEVTLNVGDMTNQGIEYALNYKQAGKFSWNAGLTFTKNKNRVTSMSGSNKIIYFDDSSISGHDNDQDLTSALAEGYEAGAFFLIKTNGVITNDEELAEYQQLDPNAKLGDLRYVDALTVDTDGDGVPDAGDGVLDVNDRQYVGSGVPEFEMGLNFAAYFKNFDFSMSWYASSGAEILNGNKALAYKSRNHKDLAYAWAPQNDNSPVPVNRGPNHNNFRGFTDYWLEDGSFIRLRNIALGYTIPKKLTEKINVSRFRIYAAAQNPLTFTKYDGFDPEVGNNGISTRGIDKGTYPVSNQFRLGLQIDF</sequence>
<dbReference type="RefSeq" id="WP_139695288.1">
    <property type="nucleotide sequence ID" value="NZ_CP074074.1"/>
</dbReference>
<dbReference type="Pfam" id="PF00593">
    <property type="entry name" value="TonB_dep_Rec_b-barrel"/>
    <property type="match status" value="1"/>
</dbReference>
<accession>A0A5C4SQ13</accession>
<keyword evidence="2 8" id="KW-0813">Transport</keyword>
<reference evidence="12 13" key="1">
    <citation type="submission" date="2019-05" db="EMBL/GenBank/DDBJ databases">
        <title>Tamlana fucoidanivorans sp. nov., isolated from the surface of algae collected from Fujian province in China.</title>
        <authorList>
            <person name="Li J."/>
        </authorList>
    </citation>
    <scope>NUCLEOTIDE SEQUENCE [LARGE SCALE GENOMIC DNA]</scope>
    <source>
        <strain evidence="12 13">CW2-9</strain>
    </source>
</reference>
<feature type="domain" description="TonB-dependent receptor plug" evidence="11">
    <location>
        <begin position="124"/>
        <end position="231"/>
    </location>
</feature>
<evidence type="ECO:0000256" key="5">
    <source>
        <dbReference type="ARBA" id="ARBA00023077"/>
    </source>
</evidence>
<dbReference type="InterPro" id="IPR023997">
    <property type="entry name" value="TonB-dep_OMP_SusC/RagA_CS"/>
</dbReference>
<dbReference type="InterPro" id="IPR012910">
    <property type="entry name" value="Plug_dom"/>
</dbReference>
<evidence type="ECO:0000313" key="12">
    <source>
        <dbReference type="EMBL" id="TNJ45644.1"/>
    </source>
</evidence>